<dbReference type="EMBL" id="NPHW01006259">
    <property type="protein sequence ID" value="OXV05971.1"/>
    <property type="molecule type" value="Genomic_DNA"/>
</dbReference>
<comment type="caution">
    <text evidence="2">The sequence shown here is derived from an EMBL/GenBank/DDBJ whole genome shotgun (WGS) entry which is preliminary data.</text>
</comment>
<reference evidence="2 3" key="1">
    <citation type="journal article" date="2015" name="Environ. Microbiol.">
        <title>Metagenome sequence of Elaphomyces granulatus from sporocarp tissue reveals Ascomycota ectomycorrhizal fingerprints of genome expansion and a Proteobacteria-rich microbiome.</title>
        <authorList>
            <person name="Quandt C.A."/>
            <person name="Kohler A."/>
            <person name="Hesse C.N."/>
            <person name="Sharpton T.J."/>
            <person name="Martin F."/>
            <person name="Spatafora J.W."/>
        </authorList>
    </citation>
    <scope>NUCLEOTIDE SEQUENCE [LARGE SCALE GENOMIC DNA]</scope>
    <source>
        <strain evidence="2 3">OSC145934</strain>
    </source>
</reference>
<organism evidence="2 3">
    <name type="scientific">Elaphomyces granulatus</name>
    <dbReference type="NCBI Taxonomy" id="519963"/>
    <lineage>
        <taxon>Eukaryota</taxon>
        <taxon>Fungi</taxon>
        <taxon>Dikarya</taxon>
        <taxon>Ascomycota</taxon>
        <taxon>Pezizomycotina</taxon>
        <taxon>Eurotiomycetes</taxon>
        <taxon>Eurotiomycetidae</taxon>
        <taxon>Eurotiales</taxon>
        <taxon>Elaphomycetaceae</taxon>
        <taxon>Elaphomyces</taxon>
    </lineage>
</organism>
<sequence>MAEENTIILKGMEDWIDWIKMIKVIADGLEIWEYMDPEVEPADVPRLTRPAKPTGESVDSGDLEIFKYDLKSWSEKKSALKKIPEKIIQTIDKSCFNFIEDHSTPYTMLRDLRQKLKPNDNLYKNILLKKWKSLQRYPTRQDLENWINEYDTCYQKLTKINYFSGSTSNAVEEFVDILPHTEFKSWAGQQIEGGEDLEMRKILQKFRESVVRAKAKSGLKPEGKMAFANPKFQGVSTDGKEEDAKKKELRSTPNVQCEACGYKGHVLEGCFMIFPEKRPSYWKSHPEKEKKILEKIKDDPSLANRVKELRKTEKKSQTSAHAVIKPVTLTDRAAYSTCEYELRDSVLLDSAASDHVTNDSKRLTSYRPVEGEFVWSGNTKVPILGYGTMRAYGTHPITLLQVELELENTVYIPTFHTSLISMKKLRNRGFKWDQNIDCLVNTEGIVCEVLDMYDLYPIEYNKPKPAAFQAKKKSAQKPVLEGTVDTFHGQDFKRSFLEDRFRPFLAHTNEYMST</sequence>
<proteinExistence type="predicted"/>
<protein>
    <recommendedName>
        <fullName evidence="1">Retrovirus-related Pol polyprotein from transposon TNT 1-94-like beta-barrel domain-containing protein</fullName>
    </recommendedName>
</protein>
<evidence type="ECO:0000313" key="2">
    <source>
        <dbReference type="EMBL" id="OXV05971.1"/>
    </source>
</evidence>
<dbReference type="OrthoDB" id="2663223at2759"/>
<dbReference type="Pfam" id="PF22936">
    <property type="entry name" value="Pol_BBD"/>
    <property type="match status" value="1"/>
</dbReference>
<dbReference type="Proteomes" id="UP000243515">
    <property type="component" value="Unassembled WGS sequence"/>
</dbReference>
<evidence type="ECO:0000259" key="1">
    <source>
        <dbReference type="Pfam" id="PF22936"/>
    </source>
</evidence>
<evidence type="ECO:0000313" key="3">
    <source>
        <dbReference type="Proteomes" id="UP000243515"/>
    </source>
</evidence>
<name>A0A232LP82_9EURO</name>
<keyword evidence="3" id="KW-1185">Reference proteome</keyword>
<feature type="domain" description="Retrovirus-related Pol polyprotein from transposon TNT 1-94-like beta-barrel" evidence="1">
    <location>
        <begin position="347"/>
        <end position="430"/>
    </location>
</feature>
<accession>A0A232LP82</accession>
<dbReference type="InterPro" id="IPR054722">
    <property type="entry name" value="PolX-like_BBD"/>
</dbReference>
<gene>
    <name evidence="2" type="ORF">Egran_06261</name>
</gene>
<dbReference type="AlphaFoldDB" id="A0A232LP82"/>